<name>A0A1I6UA35_9EURY</name>
<comment type="cofactor">
    <cofactor evidence="2 13">
        <name>Mg(2+)</name>
        <dbReference type="ChEBI" id="CHEBI:18420"/>
    </cofactor>
</comment>
<comment type="subunit">
    <text evidence="5">Homodimer.</text>
</comment>
<dbReference type="InterPro" id="IPR022662">
    <property type="entry name" value="MeAsp_NH4-lyase_C"/>
</dbReference>
<organism evidence="16 17">
    <name type="scientific">Halostagnicola kamekurae</name>
    <dbReference type="NCBI Taxonomy" id="619731"/>
    <lineage>
        <taxon>Archaea</taxon>
        <taxon>Methanobacteriati</taxon>
        <taxon>Methanobacteriota</taxon>
        <taxon>Stenosarchaea group</taxon>
        <taxon>Halobacteria</taxon>
        <taxon>Halobacteriales</taxon>
        <taxon>Natrialbaceae</taxon>
        <taxon>Halostagnicola</taxon>
    </lineage>
</organism>
<dbReference type="SFLD" id="SFLDF00007">
    <property type="entry name" value="methylaspartate_ammonia-lyase"/>
    <property type="match status" value="1"/>
</dbReference>
<accession>A0A1I6UA35</accession>
<dbReference type="AlphaFoldDB" id="A0A1I6UA35"/>
<evidence type="ECO:0000256" key="3">
    <source>
        <dbReference type="ARBA" id="ARBA00004675"/>
    </source>
</evidence>
<dbReference type="InterPro" id="IPR029017">
    <property type="entry name" value="Enolase-like_N"/>
</dbReference>
<dbReference type="GO" id="GO:0050096">
    <property type="term" value="F:methylaspartate ammonia-lyase activity"/>
    <property type="evidence" value="ECO:0007669"/>
    <property type="project" value="UniProtKB-EC"/>
</dbReference>
<gene>
    <name evidence="16" type="ORF">SAMN04488556_3677</name>
</gene>
<protein>
    <recommendedName>
        <fullName evidence="6">methylaspartate ammonia-lyase</fullName>
        <ecNumber evidence="6">4.3.1.2</ecNumber>
    </recommendedName>
</protein>
<dbReference type="SUPFAM" id="SSF54826">
    <property type="entry name" value="Enolase N-terminal domain-like"/>
    <property type="match status" value="1"/>
</dbReference>
<evidence type="ECO:0000256" key="5">
    <source>
        <dbReference type="ARBA" id="ARBA00011738"/>
    </source>
</evidence>
<feature type="site" description="Transition state stabilizer" evidence="12">
    <location>
        <position position="231"/>
    </location>
</feature>
<evidence type="ECO:0000256" key="2">
    <source>
        <dbReference type="ARBA" id="ARBA00001946"/>
    </source>
</evidence>
<dbReference type="Proteomes" id="UP000199199">
    <property type="component" value="Unassembled WGS sequence"/>
</dbReference>
<dbReference type="SUPFAM" id="SSF51604">
    <property type="entry name" value="Enolase C-terminal domain-like"/>
    <property type="match status" value="1"/>
</dbReference>
<comment type="catalytic activity">
    <reaction evidence="1">
        <text>(2S,3S)-3-methyl-L-aspartate = mesaconate + NH4(+)</text>
        <dbReference type="Rhea" id="RHEA:12829"/>
        <dbReference type="ChEBI" id="CHEBI:28938"/>
        <dbReference type="ChEBI" id="CHEBI:36986"/>
        <dbReference type="ChEBI" id="CHEBI:58724"/>
        <dbReference type="EC" id="4.3.1.2"/>
    </reaction>
</comment>
<comment type="similarity">
    <text evidence="4">Belongs to the methylaspartate ammonia-lyase family.</text>
</comment>
<dbReference type="GO" id="GO:0019553">
    <property type="term" value="P:L-glutamate catabolic process via L-citramalate"/>
    <property type="evidence" value="ECO:0007669"/>
    <property type="project" value="UniProtKB-UniPathway"/>
</dbReference>
<evidence type="ECO:0000256" key="1">
    <source>
        <dbReference type="ARBA" id="ARBA00000789"/>
    </source>
</evidence>
<keyword evidence="7 13" id="KW-0479">Metal-binding</keyword>
<evidence type="ECO:0000313" key="17">
    <source>
        <dbReference type="Proteomes" id="UP000199199"/>
    </source>
</evidence>
<evidence type="ECO:0000256" key="4">
    <source>
        <dbReference type="ARBA" id="ARBA00009954"/>
    </source>
</evidence>
<feature type="active site" description="Proton acceptor" evidence="10">
    <location>
        <position position="368"/>
    </location>
</feature>
<dbReference type="PIRSF" id="PIRSF017107">
    <property type="entry name" value="MAL"/>
    <property type="match status" value="1"/>
</dbReference>
<feature type="domain" description="Methylaspartate ammonia-lyase C-terminal" evidence="15">
    <location>
        <begin position="201"/>
        <end position="443"/>
    </location>
</feature>
<dbReference type="InterPro" id="IPR006395">
    <property type="entry name" value="Me_Asp_am_lyase"/>
</dbReference>
<dbReference type="GO" id="GO:0046872">
    <property type="term" value="F:metal ion binding"/>
    <property type="evidence" value="ECO:0007669"/>
    <property type="project" value="UniProtKB-KW"/>
</dbReference>
<keyword evidence="17" id="KW-1185">Reference proteome</keyword>
<dbReference type="Gene3D" id="3.30.390.10">
    <property type="entry name" value="Enolase-like, N-terminal domain"/>
    <property type="match status" value="1"/>
</dbReference>
<dbReference type="InterPro" id="IPR022665">
    <property type="entry name" value="MeAsp_NH4-lyase_N"/>
</dbReference>
<evidence type="ECO:0000256" key="8">
    <source>
        <dbReference type="ARBA" id="ARBA00022842"/>
    </source>
</evidence>
<feature type="binding site" evidence="13">
    <location>
        <position position="344"/>
    </location>
    <ligand>
        <name>Mg(2+)</name>
        <dbReference type="ChEBI" id="CHEBI:18420"/>
    </ligand>
</feature>
<proteinExistence type="inferred from homology"/>
<dbReference type="SFLD" id="SFLDS00001">
    <property type="entry name" value="Enolase"/>
    <property type="match status" value="1"/>
</dbReference>
<comment type="pathway">
    <text evidence="3">Amino-acid degradation; L-glutamate degradation via mesaconate pathway; acetate and pyruvate from L-glutamate: step 2/4.</text>
</comment>
<dbReference type="NCBIfam" id="TIGR01502">
    <property type="entry name" value="B_methylAsp_ase"/>
    <property type="match status" value="1"/>
</dbReference>
<dbReference type="EC" id="4.3.1.2" evidence="6"/>
<dbReference type="PANTHER" id="PTHR48073">
    <property type="entry name" value="O-SUCCINYLBENZOATE SYNTHASE-RELATED"/>
    <property type="match status" value="1"/>
</dbReference>
<evidence type="ECO:0000256" key="11">
    <source>
        <dbReference type="PIRSR" id="PIRSR017107-2"/>
    </source>
</evidence>
<evidence type="ECO:0000256" key="7">
    <source>
        <dbReference type="ARBA" id="ARBA00022723"/>
    </source>
</evidence>
<dbReference type="Pfam" id="PF05034">
    <property type="entry name" value="MAAL_N"/>
    <property type="match status" value="1"/>
</dbReference>
<dbReference type="SFLD" id="SFLDG00151">
    <property type="entry name" value="methylaspartate_ammonia-lyase"/>
    <property type="match status" value="1"/>
</dbReference>
<dbReference type="Gene3D" id="3.20.20.120">
    <property type="entry name" value="Enolase-like C-terminal domain"/>
    <property type="match status" value="1"/>
</dbReference>
<dbReference type="InterPro" id="IPR036849">
    <property type="entry name" value="Enolase-like_C_sf"/>
</dbReference>
<dbReference type="Pfam" id="PF07476">
    <property type="entry name" value="MAAL_C"/>
    <property type="match status" value="1"/>
</dbReference>
<evidence type="ECO:0000256" key="12">
    <source>
        <dbReference type="PIRSR" id="PIRSR017107-3"/>
    </source>
</evidence>
<dbReference type="PANTHER" id="PTHR48073:SF2">
    <property type="entry name" value="O-SUCCINYLBENZOATE SYNTHASE"/>
    <property type="match status" value="1"/>
</dbReference>
<evidence type="ECO:0000259" key="15">
    <source>
        <dbReference type="Pfam" id="PF07476"/>
    </source>
</evidence>
<dbReference type="UniPathway" id="UPA00561">
    <property type="reaction ID" value="UER00618"/>
</dbReference>
<sequence>MYYRIEFAIKLDVAQINDWSIIGIYIWPLNKYLHGRKMTEIANVTAVVTTGGYYFDDKEAIVSNAERDGFLYKGKAITPGFTDVRQPAEAASVIIELEDGRTALGDCTAVQYSGFGGRDAFFTAEDHLDEIETTISEALVGRDASAFTTNVEILSDIADTEELHTAVRYGVSQALLDAAATASAQTMTEVITDEYSIDRSPQPVPIFCQSGSDRRRNAEKMILKEVPVLPHGLFNSVDEIGQEGERLLGYLDWLSDRVTELGSPEYDPTFHVDIYGTVGEIFAPPYDRDEVIDYFAALDDAASPYSLQIESPIEAGSRDEQIHVLGALRDALTECSVPVDIIADEFCNTYDDVTAFVDSGAVDVAQIKTPDLGEITASIDAVQYCENTDTRAYLGGSCAETDVSARVCAQMALATQPEQILAKPGMGVDEGYQIIANEMARTSYRISN</sequence>
<evidence type="ECO:0000256" key="13">
    <source>
        <dbReference type="PIRSR" id="PIRSR017107-4"/>
    </source>
</evidence>
<evidence type="ECO:0000259" key="14">
    <source>
        <dbReference type="Pfam" id="PF05034"/>
    </source>
</evidence>
<keyword evidence="9 16" id="KW-0456">Lyase</keyword>
<dbReference type="EMBL" id="FOZS01000004">
    <property type="protein sequence ID" value="SFS98336.1"/>
    <property type="molecule type" value="Genomic_DNA"/>
</dbReference>
<evidence type="ECO:0000313" key="16">
    <source>
        <dbReference type="EMBL" id="SFS98336.1"/>
    </source>
</evidence>
<evidence type="ECO:0000256" key="6">
    <source>
        <dbReference type="ARBA" id="ARBA00012993"/>
    </source>
</evidence>
<feature type="binding site" evidence="13">
    <location>
        <position position="310"/>
    </location>
    <ligand>
        <name>Mg(2+)</name>
        <dbReference type="ChEBI" id="CHEBI:18420"/>
    </ligand>
</feature>
<evidence type="ECO:0000256" key="10">
    <source>
        <dbReference type="PIRSR" id="PIRSR017107-1"/>
    </source>
</evidence>
<feature type="binding site" evidence="11">
    <location>
        <position position="366"/>
    </location>
    <ligand>
        <name>(2S,3S)-3-methyl-L-aspartate</name>
        <dbReference type="ChEBI" id="CHEBI:58724"/>
    </ligand>
</feature>
<feature type="domain" description="Methylaspartate ammonia-lyase N-terminal" evidence="14">
    <location>
        <begin position="41"/>
        <end position="195"/>
    </location>
</feature>
<feature type="binding site" evidence="11">
    <location>
        <position position="209"/>
    </location>
    <ligand>
        <name>(2S,3S)-3-methyl-L-aspartate</name>
        <dbReference type="ChEBI" id="CHEBI:58724"/>
    </ligand>
</feature>
<feature type="binding site" evidence="13">
    <location>
        <position position="273"/>
    </location>
    <ligand>
        <name>Mg(2+)</name>
        <dbReference type="ChEBI" id="CHEBI:18420"/>
    </ligand>
</feature>
<reference evidence="17" key="1">
    <citation type="submission" date="2016-10" db="EMBL/GenBank/DDBJ databases">
        <authorList>
            <person name="Varghese N."/>
            <person name="Submissions S."/>
        </authorList>
    </citation>
    <scope>NUCLEOTIDE SEQUENCE [LARGE SCALE GENOMIC DNA]</scope>
    <source>
        <strain evidence="17">DSM 22427</strain>
    </source>
</reference>
<evidence type="ECO:0000256" key="9">
    <source>
        <dbReference type="ARBA" id="ARBA00023239"/>
    </source>
</evidence>
<keyword evidence="8 13" id="KW-0460">Magnesium</keyword>